<dbReference type="Pfam" id="PF00633">
    <property type="entry name" value="HHH"/>
    <property type="match status" value="1"/>
</dbReference>
<dbReference type="Gene3D" id="3.90.79.10">
    <property type="entry name" value="Nucleoside Triphosphate Pyrophosphohydrolase"/>
    <property type="match status" value="1"/>
</dbReference>
<dbReference type="InterPro" id="IPR004036">
    <property type="entry name" value="Endonuclease-III-like_CS2"/>
</dbReference>
<dbReference type="KEGG" id="pef:A7E78_11920"/>
<name>A0A1L3GRD4_9BACT</name>
<dbReference type="InterPro" id="IPR000445">
    <property type="entry name" value="HhH_motif"/>
</dbReference>
<dbReference type="SMART" id="SM00478">
    <property type="entry name" value="ENDO3c"/>
    <property type="match status" value="1"/>
</dbReference>
<dbReference type="STRING" id="1842532.A7E78_11920"/>
<keyword evidence="6" id="KW-0004">4Fe-4S</keyword>
<keyword evidence="9" id="KW-0378">Hydrolase</keyword>
<organism evidence="16 17">
    <name type="scientific">Syntrophotalea acetylenivorans</name>
    <dbReference type="NCBI Taxonomy" id="1842532"/>
    <lineage>
        <taxon>Bacteria</taxon>
        <taxon>Pseudomonadati</taxon>
        <taxon>Thermodesulfobacteriota</taxon>
        <taxon>Desulfuromonadia</taxon>
        <taxon>Desulfuromonadales</taxon>
        <taxon>Syntrophotaleaceae</taxon>
        <taxon>Syntrophotalea</taxon>
    </lineage>
</organism>
<dbReference type="InterPro" id="IPR005760">
    <property type="entry name" value="A/G_AdeGlyc_MutY"/>
</dbReference>
<dbReference type="InterPro" id="IPR003651">
    <property type="entry name" value="Endonuclease3_FeS-loop_motif"/>
</dbReference>
<evidence type="ECO:0000313" key="17">
    <source>
        <dbReference type="Proteomes" id="UP000182517"/>
    </source>
</evidence>
<comment type="similarity">
    <text evidence="3 14">Belongs to the Nth/MutY family.</text>
</comment>
<comment type="catalytic activity">
    <reaction evidence="1 14">
        <text>Hydrolyzes free adenine bases from 7,8-dihydro-8-oxoguanine:adenine mismatched double-stranded DNA, leaving an apurinic site.</text>
        <dbReference type="EC" id="3.2.2.31"/>
    </reaction>
</comment>
<dbReference type="EC" id="3.2.2.31" evidence="4 14"/>
<dbReference type="Pfam" id="PF10576">
    <property type="entry name" value="EndIII_4Fe-2S"/>
    <property type="match status" value="1"/>
</dbReference>
<dbReference type="PANTHER" id="PTHR42944">
    <property type="entry name" value="ADENINE DNA GLYCOSYLASE"/>
    <property type="match status" value="1"/>
</dbReference>
<dbReference type="PROSITE" id="PS01155">
    <property type="entry name" value="ENDONUCLEASE_III_2"/>
    <property type="match status" value="1"/>
</dbReference>
<proteinExistence type="inferred from homology"/>
<dbReference type="SMART" id="SM00525">
    <property type="entry name" value="FES"/>
    <property type="match status" value="1"/>
</dbReference>
<evidence type="ECO:0000256" key="4">
    <source>
        <dbReference type="ARBA" id="ARBA00012045"/>
    </source>
</evidence>
<dbReference type="RefSeq" id="WP_072284514.1">
    <property type="nucleotide sequence ID" value="NZ_CP015519.1"/>
</dbReference>
<dbReference type="GO" id="GO:0006298">
    <property type="term" value="P:mismatch repair"/>
    <property type="evidence" value="ECO:0007669"/>
    <property type="project" value="TreeGrafter"/>
</dbReference>
<dbReference type="GO" id="GO:0034039">
    <property type="term" value="F:8-oxo-7,8-dihydroguanine DNA N-glycosylase activity"/>
    <property type="evidence" value="ECO:0007669"/>
    <property type="project" value="TreeGrafter"/>
</dbReference>
<dbReference type="GO" id="GO:0006284">
    <property type="term" value="P:base-excision repair"/>
    <property type="evidence" value="ECO:0007669"/>
    <property type="project" value="UniProtKB-UniRule"/>
</dbReference>
<dbReference type="GO" id="GO:0000701">
    <property type="term" value="F:purine-specific mismatch base pair DNA N-glycosylase activity"/>
    <property type="evidence" value="ECO:0007669"/>
    <property type="project" value="UniProtKB-EC"/>
</dbReference>
<dbReference type="Pfam" id="PF14815">
    <property type="entry name" value="NUDIX_4"/>
    <property type="match status" value="1"/>
</dbReference>
<dbReference type="PANTHER" id="PTHR42944:SF1">
    <property type="entry name" value="ADENINE DNA GLYCOSYLASE"/>
    <property type="match status" value="1"/>
</dbReference>
<evidence type="ECO:0000256" key="5">
    <source>
        <dbReference type="ARBA" id="ARBA00022023"/>
    </source>
</evidence>
<keyword evidence="11" id="KW-0411">Iron-sulfur</keyword>
<dbReference type="InterPro" id="IPR044298">
    <property type="entry name" value="MIG/MutY"/>
</dbReference>
<keyword evidence="12" id="KW-0234">DNA repair</keyword>
<dbReference type="FunFam" id="1.10.340.30:FF:000002">
    <property type="entry name" value="Adenine DNA glycosylase"/>
    <property type="match status" value="1"/>
</dbReference>
<dbReference type="Pfam" id="PF00730">
    <property type="entry name" value="HhH-GPD"/>
    <property type="match status" value="1"/>
</dbReference>
<dbReference type="InterPro" id="IPR029119">
    <property type="entry name" value="MutY_C"/>
</dbReference>
<dbReference type="Gene3D" id="1.10.340.30">
    <property type="entry name" value="Hypothetical protein, domain 2"/>
    <property type="match status" value="1"/>
</dbReference>
<protein>
    <recommendedName>
        <fullName evidence="5 14">Adenine DNA glycosylase</fullName>
        <ecNumber evidence="4 14">3.2.2.31</ecNumber>
    </recommendedName>
</protein>
<dbReference type="GO" id="GO:0035485">
    <property type="term" value="F:adenine/guanine mispair binding"/>
    <property type="evidence" value="ECO:0007669"/>
    <property type="project" value="TreeGrafter"/>
</dbReference>
<evidence type="ECO:0000256" key="7">
    <source>
        <dbReference type="ARBA" id="ARBA00022723"/>
    </source>
</evidence>
<dbReference type="GO" id="GO:0046872">
    <property type="term" value="F:metal ion binding"/>
    <property type="evidence" value="ECO:0007669"/>
    <property type="project" value="UniProtKB-UniRule"/>
</dbReference>
<evidence type="ECO:0000256" key="12">
    <source>
        <dbReference type="ARBA" id="ARBA00023204"/>
    </source>
</evidence>
<evidence type="ECO:0000256" key="2">
    <source>
        <dbReference type="ARBA" id="ARBA00002933"/>
    </source>
</evidence>
<evidence type="ECO:0000313" key="16">
    <source>
        <dbReference type="EMBL" id="APG28487.1"/>
    </source>
</evidence>
<dbReference type="SUPFAM" id="SSF48150">
    <property type="entry name" value="DNA-glycosylase"/>
    <property type="match status" value="1"/>
</dbReference>
<comment type="cofactor">
    <cofactor evidence="14">
        <name>[4Fe-4S] cluster</name>
        <dbReference type="ChEBI" id="CHEBI:49883"/>
    </cofactor>
    <text evidence="14">Binds 1 [4Fe-4S] cluster.</text>
</comment>
<evidence type="ECO:0000256" key="9">
    <source>
        <dbReference type="ARBA" id="ARBA00022801"/>
    </source>
</evidence>
<evidence type="ECO:0000256" key="13">
    <source>
        <dbReference type="ARBA" id="ARBA00023295"/>
    </source>
</evidence>
<dbReference type="GO" id="GO:0032357">
    <property type="term" value="F:oxidized purine DNA binding"/>
    <property type="evidence" value="ECO:0007669"/>
    <property type="project" value="TreeGrafter"/>
</dbReference>
<dbReference type="CDD" id="cd03431">
    <property type="entry name" value="NUDIX_DNA_Glycosylase_C-MutY"/>
    <property type="match status" value="1"/>
</dbReference>
<evidence type="ECO:0000256" key="11">
    <source>
        <dbReference type="ARBA" id="ARBA00023014"/>
    </source>
</evidence>
<evidence type="ECO:0000256" key="3">
    <source>
        <dbReference type="ARBA" id="ARBA00008343"/>
    </source>
</evidence>
<dbReference type="InterPro" id="IPR011257">
    <property type="entry name" value="DNA_glycosylase"/>
</dbReference>
<feature type="domain" description="HhH-GPD" evidence="15">
    <location>
        <begin position="44"/>
        <end position="195"/>
    </location>
</feature>
<evidence type="ECO:0000256" key="10">
    <source>
        <dbReference type="ARBA" id="ARBA00023004"/>
    </source>
</evidence>
<keyword evidence="10 14" id="KW-0408">Iron</keyword>
<dbReference type="InterPro" id="IPR003265">
    <property type="entry name" value="HhH-GPD_domain"/>
</dbReference>
<comment type="function">
    <text evidence="2">Adenine glycosylase active on G-A mispairs. MutY also corrects error-prone DNA synthesis past GO lesions which are due to the oxidatively damaged form of guanine: 7,8-dihydro-8-oxoguanine (8-oxo-dGTP).</text>
</comment>
<gene>
    <name evidence="16" type="ORF">A7E78_11920</name>
</gene>
<dbReference type="Proteomes" id="UP000182517">
    <property type="component" value="Chromosome"/>
</dbReference>
<dbReference type="AlphaFoldDB" id="A0A1L3GRD4"/>
<sequence>MNDNPPFAAEEVAVHLLAWYGHCGRDLPWRRTRDPYCIWLSEIMLQQTGVTTVIPYYERFLQRFANVSALAAASVDEVIELWAGLGYYSRARNLYEAACRVVAERGGRFPDDLQGLMALPGVGRSTAGAILSIAFDKKAPILDGNVRRVLIRLYAIDEPPRATAVEKILWQRAEELTSAERPHDYAQAIMDLGATVCTPRNPDCSVCPLVGLCQAYCLGMVEKLPRRQPRKSVPLVRQVALLLERNGEFLVSKRPLQGMLAGLWEFPCREFKEGREADAVAAELLAGLALSGQLVELGQVRHAYSHFRLEVAVYRVAVEGGLPDGLVSEGQPEVWLPMAELAELALHGAHKKVRALLASPE</sequence>
<dbReference type="OrthoDB" id="9802365at2"/>
<dbReference type="InterPro" id="IPR023170">
    <property type="entry name" value="HhH_base_excis_C"/>
</dbReference>
<keyword evidence="13 14" id="KW-0326">Glycosidase</keyword>
<evidence type="ECO:0000256" key="6">
    <source>
        <dbReference type="ARBA" id="ARBA00022485"/>
    </source>
</evidence>
<keyword evidence="7" id="KW-0479">Metal-binding</keyword>
<dbReference type="EMBL" id="CP015519">
    <property type="protein sequence ID" value="APG28487.1"/>
    <property type="molecule type" value="Genomic_DNA"/>
</dbReference>
<accession>A0A1L3GRD4</accession>
<dbReference type="InterPro" id="IPR015797">
    <property type="entry name" value="NUDIX_hydrolase-like_dom_sf"/>
</dbReference>
<evidence type="ECO:0000256" key="1">
    <source>
        <dbReference type="ARBA" id="ARBA00000843"/>
    </source>
</evidence>
<dbReference type="SUPFAM" id="SSF55811">
    <property type="entry name" value="Nudix"/>
    <property type="match status" value="1"/>
</dbReference>
<keyword evidence="8 14" id="KW-0227">DNA damage</keyword>
<dbReference type="CDD" id="cd00056">
    <property type="entry name" value="ENDO3c"/>
    <property type="match status" value="1"/>
</dbReference>
<keyword evidence="17" id="KW-1185">Reference proteome</keyword>
<reference evidence="16 17" key="1">
    <citation type="journal article" date="2017" name="Genome Announc.">
        <title>Complete Genome Sequences of Two Acetylene-Fermenting Pelobacter acetylenicus Strains.</title>
        <authorList>
            <person name="Sutton J.M."/>
            <person name="Baesman S.M."/>
            <person name="Fierst J.L."/>
            <person name="Poret-Peterson A.T."/>
            <person name="Oremland R.S."/>
            <person name="Dunlap D.S."/>
            <person name="Akob D.M."/>
        </authorList>
    </citation>
    <scope>NUCLEOTIDE SEQUENCE [LARGE SCALE GENOMIC DNA]</scope>
    <source>
        <strain evidence="16 17">SFB93</strain>
    </source>
</reference>
<evidence type="ECO:0000256" key="8">
    <source>
        <dbReference type="ARBA" id="ARBA00022763"/>
    </source>
</evidence>
<dbReference type="Gene3D" id="1.10.1670.10">
    <property type="entry name" value="Helix-hairpin-Helix base-excision DNA repair enzymes (C-terminal)"/>
    <property type="match status" value="1"/>
</dbReference>
<evidence type="ECO:0000259" key="15">
    <source>
        <dbReference type="SMART" id="SM00478"/>
    </source>
</evidence>
<dbReference type="GO" id="GO:0051539">
    <property type="term" value="F:4 iron, 4 sulfur cluster binding"/>
    <property type="evidence" value="ECO:0007669"/>
    <property type="project" value="UniProtKB-UniRule"/>
</dbReference>
<dbReference type="NCBIfam" id="TIGR01084">
    <property type="entry name" value="mutY"/>
    <property type="match status" value="1"/>
</dbReference>
<evidence type="ECO:0000256" key="14">
    <source>
        <dbReference type="RuleBase" id="RU365096"/>
    </source>
</evidence>